<evidence type="ECO:0000313" key="1">
    <source>
        <dbReference type="EMBL" id="KAG7443436.1"/>
    </source>
</evidence>
<protein>
    <submittedName>
        <fullName evidence="1">Uncharacterized protein</fullName>
    </submittedName>
</protein>
<dbReference type="RefSeq" id="XP_043036936.1">
    <property type="nucleotide sequence ID" value="XM_043177524.1"/>
</dbReference>
<name>A0A9P8AQ40_9AGAR</name>
<comment type="caution">
    <text evidence="1">The sequence shown here is derived from an EMBL/GenBank/DDBJ whole genome shotgun (WGS) entry which is preliminary data.</text>
</comment>
<dbReference type="AlphaFoldDB" id="A0A9P8AQ40"/>
<evidence type="ECO:0000313" key="2">
    <source>
        <dbReference type="Proteomes" id="UP000812287"/>
    </source>
</evidence>
<reference evidence="1" key="1">
    <citation type="submission" date="2020-11" db="EMBL/GenBank/DDBJ databases">
        <title>Adaptations for nitrogen fixation in a non-lichenized fungal sporocarp promotes dispersal by wood-feeding termites.</title>
        <authorList>
            <consortium name="DOE Joint Genome Institute"/>
            <person name="Koch R.A."/>
            <person name="Yoon G."/>
            <person name="Arayal U."/>
            <person name="Lail K."/>
            <person name="Amirebrahimi M."/>
            <person name="Labutti K."/>
            <person name="Lipzen A."/>
            <person name="Riley R."/>
            <person name="Barry K."/>
            <person name="Henrissat B."/>
            <person name="Grigoriev I.V."/>
            <person name="Herr J.R."/>
            <person name="Aime M.C."/>
        </authorList>
    </citation>
    <scope>NUCLEOTIDE SEQUENCE</scope>
    <source>
        <strain evidence="1">MCA 3950</strain>
    </source>
</reference>
<organism evidence="1 2">
    <name type="scientific">Guyanagaster necrorhizus</name>
    <dbReference type="NCBI Taxonomy" id="856835"/>
    <lineage>
        <taxon>Eukaryota</taxon>
        <taxon>Fungi</taxon>
        <taxon>Dikarya</taxon>
        <taxon>Basidiomycota</taxon>
        <taxon>Agaricomycotina</taxon>
        <taxon>Agaricomycetes</taxon>
        <taxon>Agaricomycetidae</taxon>
        <taxon>Agaricales</taxon>
        <taxon>Marasmiineae</taxon>
        <taxon>Physalacriaceae</taxon>
        <taxon>Guyanagaster</taxon>
    </lineage>
</organism>
<accession>A0A9P8AQ40</accession>
<keyword evidence="2" id="KW-1185">Reference proteome</keyword>
<gene>
    <name evidence="1" type="ORF">BT62DRAFT_1009249</name>
</gene>
<dbReference type="GeneID" id="66099811"/>
<proteinExistence type="predicted"/>
<dbReference type="EMBL" id="MU250545">
    <property type="protein sequence ID" value="KAG7443436.1"/>
    <property type="molecule type" value="Genomic_DNA"/>
</dbReference>
<dbReference type="Proteomes" id="UP000812287">
    <property type="component" value="Unassembled WGS sequence"/>
</dbReference>
<sequence length="201" mass="21559">MGSNSQAAVFPRKLPDFHTRTAQTTLDSFPLDPPSPTECVVRIGAASVLIDGIKAHRLPPQAYQFLVCVQAIDRGASTPHGAIMGAVSTLLINGNVRRGLGNVFRIQGGFLSLVLNPSGAVASAAGTVVVVVHVVPDTLFHSPSLVELLINVVYLTSTAKIWQRVRRSIETKKLPTMTDYPQLILSPSRSFHVLIGLSWSA</sequence>